<reference evidence="9 10" key="1">
    <citation type="submission" date="2017-02" db="EMBL/GenBank/DDBJ databases">
        <title>Draft genome sequence of Moraxella canis CCUG 8415A type strain.</title>
        <authorList>
            <person name="Engstrom-Jakobsson H."/>
            <person name="Salva-Serra F."/>
            <person name="Thorell K."/>
            <person name="Gonzales-Siles L."/>
            <person name="Karlsson R."/>
            <person name="Boulund F."/>
            <person name="Engstrand L."/>
            <person name="Moore E."/>
        </authorList>
    </citation>
    <scope>NUCLEOTIDE SEQUENCE [LARGE SCALE GENOMIC DNA]</scope>
    <source>
        <strain evidence="9 10">CCUG 8415A</strain>
    </source>
</reference>
<keyword evidence="3" id="KW-1003">Cell membrane</keyword>
<dbReference type="EMBL" id="MUXT01000004">
    <property type="protein sequence ID" value="OOR84570.1"/>
    <property type="molecule type" value="Genomic_DNA"/>
</dbReference>
<dbReference type="PANTHER" id="PTHR30252:SF4">
    <property type="entry name" value="CARBON STARVATION"/>
    <property type="match status" value="1"/>
</dbReference>
<evidence type="ECO:0000256" key="2">
    <source>
        <dbReference type="ARBA" id="ARBA00007755"/>
    </source>
</evidence>
<dbReference type="AlphaFoldDB" id="A0A1S9ZMF0"/>
<feature type="transmembrane region" description="Helical" evidence="7">
    <location>
        <begin position="350"/>
        <end position="371"/>
    </location>
</feature>
<evidence type="ECO:0000256" key="6">
    <source>
        <dbReference type="ARBA" id="ARBA00023136"/>
    </source>
</evidence>
<name>A0A1S9ZMF0_9GAMM</name>
<protein>
    <submittedName>
        <fullName evidence="9">Carbon starvation protein A</fullName>
    </submittedName>
</protein>
<evidence type="ECO:0000256" key="7">
    <source>
        <dbReference type="SAM" id="Phobius"/>
    </source>
</evidence>
<feature type="transmembrane region" description="Helical" evidence="7">
    <location>
        <begin position="426"/>
        <end position="444"/>
    </location>
</feature>
<feature type="domain" description="CstA N-terminal" evidence="8">
    <location>
        <begin position="176"/>
        <end position="318"/>
    </location>
</feature>
<feature type="transmembrane region" description="Helical" evidence="7">
    <location>
        <begin position="451"/>
        <end position="470"/>
    </location>
</feature>
<proteinExistence type="inferred from homology"/>
<dbReference type="Proteomes" id="UP000190322">
    <property type="component" value="Unassembled WGS sequence"/>
</dbReference>
<dbReference type="PANTHER" id="PTHR30252">
    <property type="entry name" value="INNER MEMBRANE PEPTIDE TRANSPORTER"/>
    <property type="match status" value="1"/>
</dbReference>
<feature type="transmembrane region" description="Helical" evidence="7">
    <location>
        <begin position="399"/>
        <end position="420"/>
    </location>
</feature>
<evidence type="ECO:0000256" key="1">
    <source>
        <dbReference type="ARBA" id="ARBA00004651"/>
    </source>
</evidence>
<evidence type="ECO:0000256" key="4">
    <source>
        <dbReference type="ARBA" id="ARBA00022692"/>
    </source>
</evidence>
<feature type="transmembrane region" description="Helical" evidence="7">
    <location>
        <begin position="125"/>
        <end position="145"/>
    </location>
</feature>
<evidence type="ECO:0000256" key="5">
    <source>
        <dbReference type="ARBA" id="ARBA00022989"/>
    </source>
</evidence>
<feature type="transmembrane region" description="Helical" evidence="7">
    <location>
        <begin position="302"/>
        <end position="326"/>
    </location>
</feature>
<dbReference type="GO" id="GO:0009267">
    <property type="term" value="P:cellular response to starvation"/>
    <property type="evidence" value="ECO:0007669"/>
    <property type="project" value="InterPro"/>
</dbReference>
<feature type="transmembrane region" description="Helical" evidence="7">
    <location>
        <begin position="264"/>
        <end position="282"/>
    </location>
</feature>
<feature type="transmembrane region" description="Helical" evidence="7">
    <location>
        <begin position="185"/>
        <end position="204"/>
    </location>
</feature>
<evidence type="ECO:0000313" key="9">
    <source>
        <dbReference type="EMBL" id="OOR84570.1"/>
    </source>
</evidence>
<accession>A0A1S9ZMF0</accession>
<evidence type="ECO:0000259" key="8">
    <source>
        <dbReference type="Pfam" id="PF02554"/>
    </source>
</evidence>
<keyword evidence="4 7" id="KW-0812">Transmembrane</keyword>
<comment type="subcellular location">
    <subcellularLocation>
        <location evidence="1">Cell membrane</location>
        <topology evidence="1">Multi-pass membrane protein</topology>
    </subcellularLocation>
</comment>
<keyword evidence="5 7" id="KW-1133">Transmembrane helix</keyword>
<sequence>MLWFFFCVAVLLVGYFVYGKVVEKIFVINPNKNTPAYTMADGVDYVPMSKTKIWLIQLLNIAGTGPIFGPILGALYGPVAMLWIVLGCIFAGAVHDYMCGMLSVRNGGASMPYLTGKYLGAPIKAFINVLAVVLLVLVGVVFVASPAQLLSTITLDVFGSGSAQVASTDTAAAATAFGMTKEGILIAWTTVIFGYYIIATLLPIDKIIGRVYPFFGGLLLFMSLGMMYGLVSNHLGSGSVSFFGSIDGLSVEKFMSNLQPKGDLPIWPLLFLTITCGALSGFHATQTPLMARCAMNESEGRFIFYGAMIAEGIIALVWCAVGMSFYPDLVSLQEAIAAGSPSKVVYDSSIYFLGAIGGVFAVLGVVILPITSGDTAFRAARLIIAEFFNMEQRTLMKRLFIAIPLFVIGFAVSKVDFQILWRYFSWANQTVAVVMLWTAAGYLYRYRKMHWICTIPAIFMTAACYTFLAYNKIGFGLDYQLSVYIGIGLTVVTTAAFFLFVKRERVAGDPDALVVEPKIQLGSSS</sequence>
<evidence type="ECO:0000256" key="3">
    <source>
        <dbReference type="ARBA" id="ARBA00022475"/>
    </source>
</evidence>
<dbReference type="RefSeq" id="WP_078255627.1">
    <property type="nucleotide sequence ID" value="NZ_MUXT01000004.1"/>
</dbReference>
<comment type="similarity">
    <text evidence="2">Belongs to the peptide transporter carbon starvation (CstA) (TC 2.A.114) family.</text>
</comment>
<evidence type="ECO:0000313" key="10">
    <source>
        <dbReference type="Proteomes" id="UP000190322"/>
    </source>
</evidence>
<gene>
    <name evidence="9" type="ORF">B0180_03175</name>
</gene>
<dbReference type="GO" id="GO:0005886">
    <property type="term" value="C:plasma membrane"/>
    <property type="evidence" value="ECO:0007669"/>
    <property type="project" value="UniProtKB-SubCell"/>
</dbReference>
<feature type="transmembrane region" description="Helical" evidence="7">
    <location>
        <begin position="211"/>
        <end position="231"/>
    </location>
</feature>
<comment type="caution">
    <text evidence="9">The sequence shown here is derived from an EMBL/GenBank/DDBJ whole genome shotgun (WGS) entry which is preliminary data.</text>
</comment>
<organism evidence="9 10">
    <name type="scientific">Moraxella canis</name>
    <dbReference type="NCBI Taxonomy" id="90239"/>
    <lineage>
        <taxon>Bacteria</taxon>
        <taxon>Pseudomonadati</taxon>
        <taxon>Pseudomonadota</taxon>
        <taxon>Gammaproteobacteria</taxon>
        <taxon>Moraxellales</taxon>
        <taxon>Moraxellaceae</taxon>
        <taxon>Moraxella</taxon>
    </lineage>
</organism>
<feature type="domain" description="CstA N-terminal" evidence="8">
    <location>
        <begin position="4"/>
        <end position="154"/>
    </location>
</feature>
<feature type="transmembrane region" description="Helical" evidence="7">
    <location>
        <begin position="482"/>
        <end position="501"/>
    </location>
</feature>
<dbReference type="InterPro" id="IPR051605">
    <property type="entry name" value="CstA"/>
</dbReference>
<feature type="transmembrane region" description="Helical" evidence="7">
    <location>
        <begin position="80"/>
        <end position="104"/>
    </location>
</feature>
<dbReference type="InterPro" id="IPR003706">
    <property type="entry name" value="CstA_N"/>
</dbReference>
<keyword evidence="6 7" id="KW-0472">Membrane</keyword>
<dbReference type="Pfam" id="PF02554">
    <property type="entry name" value="CstA"/>
    <property type="match status" value="2"/>
</dbReference>